<evidence type="ECO:0000256" key="7">
    <source>
        <dbReference type="ARBA" id="ARBA00022840"/>
    </source>
</evidence>
<dbReference type="AlphaFoldDB" id="A0A4R6Y5L9"/>
<dbReference type="Gene3D" id="3.30.450.20">
    <property type="entry name" value="PAS domain"/>
    <property type="match status" value="1"/>
</dbReference>
<dbReference type="OrthoDB" id="8872837at2"/>
<keyword evidence="3" id="KW-0597">Phosphoprotein</keyword>
<dbReference type="InterPro" id="IPR036890">
    <property type="entry name" value="HATPase_C_sf"/>
</dbReference>
<keyword evidence="11" id="KW-1185">Reference proteome</keyword>
<comment type="catalytic activity">
    <reaction evidence="1">
        <text>ATP + protein L-histidine = ADP + protein N-phospho-L-histidine.</text>
        <dbReference type="EC" id="2.7.13.3"/>
    </reaction>
</comment>
<evidence type="ECO:0000256" key="2">
    <source>
        <dbReference type="ARBA" id="ARBA00012438"/>
    </source>
</evidence>
<evidence type="ECO:0000256" key="1">
    <source>
        <dbReference type="ARBA" id="ARBA00000085"/>
    </source>
</evidence>
<evidence type="ECO:0000256" key="6">
    <source>
        <dbReference type="ARBA" id="ARBA00022777"/>
    </source>
</evidence>
<dbReference type="InterPro" id="IPR035965">
    <property type="entry name" value="PAS-like_dom_sf"/>
</dbReference>
<dbReference type="InterPro" id="IPR003594">
    <property type="entry name" value="HATPase_dom"/>
</dbReference>
<evidence type="ECO:0000313" key="10">
    <source>
        <dbReference type="EMBL" id="TDR30413.1"/>
    </source>
</evidence>
<dbReference type="InterPro" id="IPR000014">
    <property type="entry name" value="PAS"/>
</dbReference>
<dbReference type="Proteomes" id="UP000294480">
    <property type="component" value="Unassembled WGS sequence"/>
</dbReference>
<dbReference type="EMBL" id="SNZE01000021">
    <property type="protein sequence ID" value="TDR30413.1"/>
    <property type="molecule type" value="Genomic_DNA"/>
</dbReference>
<dbReference type="PANTHER" id="PTHR43065:SF10">
    <property type="entry name" value="PEROXIDE STRESS-ACTIVATED HISTIDINE KINASE MAK3"/>
    <property type="match status" value="1"/>
</dbReference>
<gene>
    <name evidence="10" type="ORF">DFR44_12130</name>
</gene>
<dbReference type="RefSeq" id="WP_133621194.1">
    <property type="nucleotide sequence ID" value="NZ_SNZE01000021.1"/>
</dbReference>
<dbReference type="Gene3D" id="3.30.565.10">
    <property type="entry name" value="Histidine kinase-like ATPase, C-terminal domain"/>
    <property type="match status" value="1"/>
</dbReference>
<dbReference type="PROSITE" id="PS50109">
    <property type="entry name" value="HIS_KIN"/>
    <property type="match status" value="1"/>
</dbReference>
<dbReference type="PRINTS" id="PR00344">
    <property type="entry name" value="BCTRLSENSOR"/>
</dbReference>
<keyword evidence="7" id="KW-0067">ATP-binding</keyword>
<organism evidence="10 11">
    <name type="scientific">Hydromonas duriensis</name>
    <dbReference type="NCBI Taxonomy" id="1527608"/>
    <lineage>
        <taxon>Bacteria</taxon>
        <taxon>Pseudomonadati</taxon>
        <taxon>Pseudomonadota</taxon>
        <taxon>Betaproteobacteria</taxon>
        <taxon>Burkholderiales</taxon>
        <taxon>Burkholderiaceae</taxon>
        <taxon>Hydromonas</taxon>
    </lineage>
</organism>
<dbReference type="InterPro" id="IPR004358">
    <property type="entry name" value="Sig_transdc_His_kin-like_C"/>
</dbReference>
<dbReference type="GO" id="GO:0000155">
    <property type="term" value="F:phosphorelay sensor kinase activity"/>
    <property type="evidence" value="ECO:0007669"/>
    <property type="project" value="InterPro"/>
</dbReference>
<proteinExistence type="predicted"/>
<dbReference type="SUPFAM" id="SSF55785">
    <property type="entry name" value="PYP-like sensor domain (PAS domain)"/>
    <property type="match status" value="1"/>
</dbReference>
<feature type="domain" description="Histidine kinase" evidence="9">
    <location>
        <begin position="197"/>
        <end position="416"/>
    </location>
</feature>
<dbReference type="SMART" id="SM00387">
    <property type="entry name" value="HATPase_c"/>
    <property type="match status" value="1"/>
</dbReference>
<evidence type="ECO:0000256" key="5">
    <source>
        <dbReference type="ARBA" id="ARBA00022741"/>
    </source>
</evidence>
<dbReference type="EC" id="2.7.13.3" evidence="2"/>
<protein>
    <recommendedName>
        <fullName evidence="2">histidine kinase</fullName>
        <ecNumber evidence="2">2.7.13.3</ecNumber>
    </recommendedName>
</protein>
<accession>A0A4R6Y5L9</accession>
<reference evidence="10 11" key="1">
    <citation type="submission" date="2019-03" db="EMBL/GenBank/DDBJ databases">
        <title>Genomic Encyclopedia of Type Strains, Phase IV (KMG-IV): sequencing the most valuable type-strain genomes for metagenomic binning, comparative biology and taxonomic classification.</title>
        <authorList>
            <person name="Goeker M."/>
        </authorList>
    </citation>
    <scope>NUCLEOTIDE SEQUENCE [LARGE SCALE GENOMIC DNA]</scope>
    <source>
        <strain evidence="10 11">DSM 102852</strain>
    </source>
</reference>
<evidence type="ECO:0000259" key="9">
    <source>
        <dbReference type="PROSITE" id="PS50109"/>
    </source>
</evidence>
<dbReference type="InterPro" id="IPR003661">
    <property type="entry name" value="HisK_dim/P_dom"/>
</dbReference>
<dbReference type="Gene3D" id="1.10.287.130">
    <property type="match status" value="1"/>
</dbReference>
<dbReference type="SUPFAM" id="SSF55874">
    <property type="entry name" value="ATPase domain of HSP90 chaperone/DNA topoisomerase II/histidine kinase"/>
    <property type="match status" value="1"/>
</dbReference>
<keyword evidence="8" id="KW-0902">Two-component regulatory system</keyword>
<keyword evidence="6 10" id="KW-0418">Kinase</keyword>
<keyword evidence="4" id="KW-0808">Transferase</keyword>
<name>A0A4R6Y5L9_9BURK</name>
<sequence length="416" mass="46858">MSSKLAQEVFNPSEVFARLADTVPCGLYEYTLTLENEGHFHYMNTRGFEIFDISSNELSDFGKNIWGLFDAEDANTIAQLSEKSNLTGVPFFFEGRITTQLNNTKWIRMSSHPSTTFYNGCLIWSGYILDISHEKRLVKENIEKNLELSLAIEKVIRYEELEKLNTQLHEALEEKNLLLRTMAAYAKANEMGSLIGSLVHEINNPLGAININTQSLEFEIDSIQKSGLTPSSMNSLKDISQGLIRSNRSLSKVIANLRNLFIMGRLEFEVFDFSQMVENICELVAREIRASEIEFCKQIKEKIHIYGDQGQLQMVVLNSINNAIDAVKNHKGLKKINLSLTEEDGRLCFEIQDSGVGFQQDSLQKAFELFHTTKANGMGIGLWLSRSIVENHNGTITLSNAPNGGAVVRIEMSVNQ</sequence>
<dbReference type="Pfam" id="PF02518">
    <property type="entry name" value="HATPase_c"/>
    <property type="match status" value="1"/>
</dbReference>
<dbReference type="PANTHER" id="PTHR43065">
    <property type="entry name" value="SENSOR HISTIDINE KINASE"/>
    <property type="match status" value="1"/>
</dbReference>
<comment type="caution">
    <text evidence="10">The sequence shown here is derived from an EMBL/GenBank/DDBJ whole genome shotgun (WGS) entry which is preliminary data.</text>
</comment>
<dbReference type="CDD" id="cd00082">
    <property type="entry name" value="HisKA"/>
    <property type="match status" value="1"/>
</dbReference>
<evidence type="ECO:0000313" key="11">
    <source>
        <dbReference type="Proteomes" id="UP000294480"/>
    </source>
</evidence>
<keyword evidence="5" id="KW-0547">Nucleotide-binding</keyword>
<evidence type="ECO:0000256" key="3">
    <source>
        <dbReference type="ARBA" id="ARBA00022553"/>
    </source>
</evidence>
<dbReference type="CDD" id="cd00130">
    <property type="entry name" value="PAS"/>
    <property type="match status" value="1"/>
</dbReference>
<evidence type="ECO:0000256" key="8">
    <source>
        <dbReference type="ARBA" id="ARBA00023012"/>
    </source>
</evidence>
<dbReference type="InterPro" id="IPR005467">
    <property type="entry name" value="His_kinase_dom"/>
</dbReference>
<evidence type="ECO:0000256" key="4">
    <source>
        <dbReference type="ARBA" id="ARBA00022679"/>
    </source>
</evidence>
<dbReference type="GO" id="GO:0005524">
    <property type="term" value="F:ATP binding"/>
    <property type="evidence" value="ECO:0007669"/>
    <property type="project" value="UniProtKB-KW"/>
</dbReference>